<keyword evidence="7 15" id="KW-1133">Transmembrane helix</keyword>
<evidence type="ECO:0000256" key="3">
    <source>
        <dbReference type="ARBA" id="ARBA00022519"/>
    </source>
</evidence>
<dbReference type="GO" id="GO:0051301">
    <property type="term" value="P:cell division"/>
    <property type="evidence" value="ECO:0007669"/>
    <property type="project" value="UniProtKB-KW"/>
</dbReference>
<organism evidence="16 17">
    <name type="scientific">Kushneria marisflavi</name>
    <dbReference type="NCBI Taxonomy" id="157779"/>
    <lineage>
        <taxon>Bacteria</taxon>
        <taxon>Pseudomonadati</taxon>
        <taxon>Pseudomonadota</taxon>
        <taxon>Gammaproteobacteria</taxon>
        <taxon>Oceanospirillales</taxon>
        <taxon>Halomonadaceae</taxon>
        <taxon>Kushneria</taxon>
    </lineage>
</organism>
<evidence type="ECO:0000256" key="6">
    <source>
        <dbReference type="ARBA" id="ARBA00022960"/>
    </source>
</evidence>
<keyword evidence="6" id="KW-0133">Cell shape</keyword>
<evidence type="ECO:0000256" key="11">
    <source>
        <dbReference type="ARBA" id="ARBA00035703"/>
    </source>
</evidence>
<evidence type="ECO:0000256" key="15">
    <source>
        <dbReference type="SAM" id="Phobius"/>
    </source>
</evidence>
<accession>A0A240UTA6</accession>
<keyword evidence="8 15" id="KW-0472">Membrane</keyword>
<keyword evidence="13" id="KW-0175">Coiled coil</keyword>
<gene>
    <name evidence="16" type="ORF">B9H00_15375</name>
</gene>
<evidence type="ECO:0000256" key="12">
    <source>
        <dbReference type="ARBA" id="ARBA00035727"/>
    </source>
</evidence>
<comment type="subcellular location">
    <subcellularLocation>
        <location evidence="1">Cell inner membrane</location>
        <topology evidence="1">Single-pass membrane protein</topology>
    </subcellularLocation>
</comment>
<evidence type="ECO:0000256" key="4">
    <source>
        <dbReference type="ARBA" id="ARBA00022618"/>
    </source>
</evidence>
<dbReference type="EMBL" id="CP021358">
    <property type="protein sequence ID" value="ART64259.1"/>
    <property type="molecule type" value="Genomic_DNA"/>
</dbReference>
<evidence type="ECO:0000313" key="17">
    <source>
        <dbReference type="Proteomes" id="UP000194457"/>
    </source>
</evidence>
<keyword evidence="4" id="KW-0132">Cell division</keyword>
<dbReference type="GO" id="GO:0005886">
    <property type="term" value="C:plasma membrane"/>
    <property type="evidence" value="ECO:0007669"/>
    <property type="project" value="UniProtKB-SubCell"/>
</dbReference>
<evidence type="ECO:0000256" key="1">
    <source>
        <dbReference type="ARBA" id="ARBA00004377"/>
    </source>
</evidence>
<reference evidence="16 17" key="1">
    <citation type="submission" date="2017-05" db="EMBL/GenBank/DDBJ databases">
        <authorList>
            <person name="Song R."/>
            <person name="Chenine A.L."/>
            <person name="Ruprecht R.M."/>
        </authorList>
    </citation>
    <scope>NUCLEOTIDE SEQUENCE [LARGE SCALE GENOMIC DNA]</scope>
    <source>
        <strain evidence="16">SW32</strain>
    </source>
</reference>
<evidence type="ECO:0000256" key="8">
    <source>
        <dbReference type="ARBA" id="ARBA00023136"/>
    </source>
</evidence>
<keyword evidence="17" id="KW-1185">Reference proteome</keyword>
<dbReference type="PANTHER" id="PTHR39579">
    <property type="entry name" value="INNER MEMBRANE PROTEIN YHCB"/>
    <property type="match status" value="1"/>
</dbReference>
<evidence type="ECO:0000256" key="9">
    <source>
        <dbReference type="ARBA" id="ARBA00023306"/>
    </source>
</evidence>
<dbReference type="Proteomes" id="UP000194457">
    <property type="component" value="Chromosome"/>
</dbReference>
<protein>
    <recommendedName>
        <fullName evidence="11">Z-ring associated protein G</fullName>
    </recommendedName>
    <alternativeName>
        <fullName evidence="12">Cell division protein ZapG</fullName>
    </alternativeName>
</protein>
<feature type="transmembrane region" description="Helical" evidence="15">
    <location>
        <begin position="12"/>
        <end position="30"/>
    </location>
</feature>
<dbReference type="KEGG" id="kma:B9H00_15375"/>
<keyword evidence="3" id="KW-0997">Cell inner membrane</keyword>
<keyword evidence="5 15" id="KW-0812">Transmembrane</keyword>
<proteinExistence type="inferred from homology"/>
<feature type="coiled-coil region" evidence="13">
    <location>
        <begin position="38"/>
        <end position="65"/>
    </location>
</feature>
<dbReference type="GO" id="GO:0008360">
    <property type="term" value="P:regulation of cell shape"/>
    <property type="evidence" value="ECO:0007669"/>
    <property type="project" value="UniProtKB-KW"/>
</dbReference>
<dbReference type="AlphaFoldDB" id="A0A240UTA6"/>
<evidence type="ECO:0000256" key="14">
    <source>
        <dbReference type="SAM" id="MobiDB-lite"/>
    </source>
</evidence>
<dbReference type="Pfam" id="PF06295">
    <property type="entry name" value="ZapG-like"/>
    <property type="match status" value="1"/>
</dbReference>
<name>A0A240UTA6_9GAMM</name>
<dbReference type="InterPro" id="IPR009386">
    <property type="entry name" value="ZapG-like"/>
</dbReference>
<evidence type="ECO:0000313" key="16">
    <source>
        <dbReference type="EMBL" id="ART64259.1"/>
    </source>
</evidence>
<evidence type="ECO:0000256" key="10">
    <source>
        <dbReference type="ARBA" id="ARBA00035657"/>
    </source>
</evidence>
<feature type="region of interest" description="Disordered" evidence="14">
    <location>
        <begin position="91"/>
        <end position="151"/>
    </location>
</feature>
<evidence type="ECO:0000256" key="2">
    <source>
        <dbReference type="ARBA" id="ARBA00022475"/>
    </source>
</evidence>
<evidence type="ECO:0000256" key="13">
    <source>
        <dbReference type="SAM" id="Coils"/>
    </source>
</evidence>
<comment type="similarity">
    <text evidence="10">Belongs to the ZapG family.</text>
</comment>
<dbReference type="PANTHER" id="PTHR39579:SF1">
    <property type="entry name" value="INNER MEMBRANE PROTEIN YHCB"/>
    <property type="match status" value="1"/>
</dbReference>
<evidence type="ECO:0000256" key="5">
    <source>
        <dbReference type="ARBA" id="ARBA00022692"/>
    </source>
</evidence>
<keyword evidence="9" id="KW-0131">Cell cycle</keyword>
<sequence length="151" mass="16790">MAVNEGNIDWVVAIVALLAGIVIGVLIRHFSGSQRATSQKLKQRLAETELELKELRENVNTHFADVTTLARNITRQSEELQARLDADVSALASDPSLKRRPNTDALEESEEDTGALHIPRDYADSNGTLDESYGLRQKQENHGTDPQPPRY</sequence>
<evidence type="ECO:0000256" key="7">
    <source>
        <dbReference type="ARBA" id="ARBA00022989"/>
    </source>
</evidence>
<keyword evidence="2" id="KW-1003">Cell membrane</keyword>